<dbReference type="EC" id="2.4.1.52" evidence="4"/>
<feature type="domain" description="Glycosyl transferase family 1" evidence="3">
    <location>
        <begin position="328"/>
        <end position="487"/>
    </location>
</feature>
<evidence type="ECO:0000259" key="3">
    <source>
        <dbReference type="Pfam" id="PF00534"/>
    </source>
</evidence>
<dbReference type="AlphaFoldDB" id="A0A6N3DFM6"/>
<sequence>MKWGLGLIYTVTSTLPPNHGGRTKALLKRIQFIDDTLGIKQTILTTNYNIEYPEVLADFREKGILNEGTQVINLYDWLSGYNLFNIPKSTFKKEKKYKAQPVALSDYTTRTNKKGDVVRYYDKTDETYLLYRKFYEDSEVVHFEDVMTPGVKHKVIRYEYNPYGYLHKKTYYAARKNMKLSETMYDLEGNVYCQKWFEENKQGKPEATSILIYREGRVVRSFTHDKALFAYFYNEIFKDGDIVFNDARLLDEPLIDNQHAIKPVIVFHSSHLSGDNIKGSYRFAIDHHKQVSAYIVLTTQQKQDILAQSDIPEQKIQVIPHFIKPSTLPEQERKNQFVYLGRFSKEKRIDHIVKAFKLFKAKDYETKLKLYGGVSDSQEDELKDLISKEGLSEDVDIESFTNHPQEVFRESRASILASTHEGFGLSMMESINEGCPVLAYDIRYGPNEIIEAGENGYLIPTGDIEALAQAMERIINHPLKHVHTRQSLTPKAAQHHFEQLFKTLI</sequence>
<reference evidence="4" key="1">
    <citation type="submission" date="2019-11" db="EMBL/GenBank/DDBJ databases">
        <authorList>
            <person name="Feng L."/>
        </authorList>
    </citation>
    <scope>NUCLEOTIDE SEQUENCE</scope>
    <source>
        <strain evidence="4">SsimulansLFYP27</strain>
    </source>
</reference>
<dbReference type="EMBL" id="CACRUO010000037">
    <property type="protein sequence ID" value="VYU26128.1"/>
    <property type="molecule type" value="Genomic_DNA"/>
</dbReference>
<keyword evidence="2 4" id="KW-0808">Transferase</keyword>
<organism evidence="4">
    <name type="scientific">Staphylococcus simulans</name>
    <dbReference type="NCBI Taxonomy" id="1286"/>
    <lineage>
        <taxon>Bacteria</taxon>
        <taxon>Bacillati</taxon>
        <taxon>Bacillota</taxon>
        <taxon>Bacilli</taxon>
        <taxon>Bacillales</taxon>
        <taxon>Staphylococcaceae</taxon>
        <taxon>Staphylococcus</taxon>
    </lineage>
</organism>
<dbReference type="SUPFAM" id="SSF53756">
    <property type="entry name" value="UDP-Glycosyltransferase/glycogen phosphorylase"/>
    <property type="match status" value="1"/>
</dbReference>
<dbReference type="PANTHER" id="PTHR12526:SF629">
    <property type="entry name" value="TEICHURONIC ACID BIOSYNTHESIS GLYCOSYLTRANSFERASE TUAH-RELATED"/>
    <property type="match status" value="1"/>
</dbReference>
<evidence type="ECO:0000256" key="2">
    <source>
        <dbReference type="ARBA" id="ARBA00022679"/>
    </source>
</evidence>
<accession>A0A6N3DFM6</accession>
<protein>
    <submittedName>
        <fullName evidence="4">Putative poly(Glycerol-phosphate) alpha-glucosyltransferase</fullName>
        <ecNumber evidence="4">2.4.1.52</ecNumber>
    </submittedName>
</protein>
<dbReference type="InterPro" id="IPR001296">
    <property type="entry name" value="Glyco_trans_1"/>
</dbReference>
<name>A0A6N3DFM6_STASI</name>
<dbReference type="Gene3D" id="3.40.50.2000">
    <property type="entry name" value="Glycogen Phosphorylase B"/>
    <property type="match status" value="2"/>
</dbReference>
<dbReference type="PANTHER" id="PTHR12526">
    <property type="entry name" value="GLYCOSYLTRANSFERASE"/>
    <property type="match status" value="1"/>
</dbReference>
<dbReference type="Pfam" id="PF00534">
    <property type="entry name" value="Glycos_transf_1"/>
    <property type="match status" value="1"/>
</dbReference>
<evidence type="ECO:0000256" key="1">
    <source>
        <dbReference type="ARBA" id="ARBA00022676"/>
    </source>
</evidence>
<gene>
    <name evidence="4" type="primary">tagE_2</name>
    <name evidence="4" type="ORF">SSLFYP27_01808</name>
</gene>
<keyword evidence="1 4" id="KW-0328">Glycosyltransferase</keyword>
<proteinExistence type="predicted"/>
<evidence type="ECO:0000313" key="4">
    <source>
        <dbReference type="EMBL" id="VYU26128.1"/>
    </source>
</evidence>
<dbReference type="GO" id="GO:0047265">
    <property type="term" value="F:poly(glycerol-phosphate) alpha-glucosyltransferase activity"/>
    <property type="evidence" value="ECO:0007669"/>
    <property type="project" value="UniProtKB-EC"/>
</dbReference>
<dbReference type="RefSeq" id="WP_083315778.1">
    <property type="nucleotide sequence ID" value="NZ_CACRUO010000037.1"/>
</dbReference>